<name>A0A645IN26_9ZZZZ</name>
<proteinExistence type="predicted"/>
<dbReference type="AlphaFoldDB" id="A0A645IN26"/>
<protein>
    <submittedName>
        <fullName evidence="1">Uncharacterized protein</fullName>
    </submittedName>
</protein>
<organism evidence="1">
    <name type="scientific">bioreactor metagenome</name>
    <dbReference type="NCBI Taxonomy" id="1076179"/>
    <lineage>
        <taxon>unclassified sequences</taxon>
        <taxon>metagenomes</taxon>
        <taxon>ecological metagenomes</taxon>
    </lineage>
</organism>
<accession>A0A645IN26</accession>
<dbReference type="InterPro" id="IPR013785">
    <property type="entry name" value="Aldolase_TIM"/>
</dbReference>
<gene>
    <name evidence="1" type="ORF">SDC9_199908</name>
</gene>
<dbReference type="Gene3D" id="3.20.20.70">
    <property type="entry name" value="Aldolase class I"/>
    <property type="match status" value="1"/>
</dbReference>
<reference evidence="1" key="1">
    <citation type="submission" date="2019-08" db="EMBL/GenBank/DDBJ databases">
        <authorList>
            <person name="Kucharzyk K."/>
            <person name="Murdoch R.W."/>
            <person name="Higgins S."/>
            <person name="Loffler F."/>
        </authorList>
    </citation>
    <scope>NUCLEOTIDE SEQUENCE</scope>
</reference>
<dbReference type="SUPFAM" id="SSF51395">
    <property type="entry name" value="FMN-linked oxidoreductases"/>
    <property type="match status" value="1"/>
</dbReference>
<dbReference type="EMBL" id="VSSQ01118167">
    <property type="protein sequence ID" value="MPN52252.1"/>
    <property type="molecule type" value="Genomic_DNA"/>
</dbReference>
<evidence type="ECO:0000313" key="1">
    <source>
        <dbReference type="EMBL" id="MPN52252.1"/>
    </source>
</evidence>
<comment type="caution">
    <text evidence="1">The sequence shown here is derived from an EMBL/GenBank/DDBJ whole genome shotgun (WGS) entry which is preliminary data.</text>
</comment>
<sequence length="82" mass="9346">MLLAGADCVQVVSALYKNGIESIHTMVNDVERWMGKHGYGVLDECRGVLSKMRAKDPYSWERAQYVDILMRNESPFLARPDI</sequence>